<dbReference type="InParanoid" id="A0A212F760"/>
<accession>A0A212F760</accession>
<dbReference type="AlphaFoldDB" id="A0A212F760"/>
<dbReference type="EMBL" id="AGBW02009912">
    <property type="protein sequence ID" value="OWR49582.1"/>
    <property type="molecule type" value="Genomic_DNA"/>
</dbReference>
<comment type="caution">
    <text evidence="1">The sequence shown here is derived from an EMBL/GenBank/DDBJ whole genome shotgun (WGS) entry which is preliminary data.</text>
</comment>
<evidence type="ECO:0000313" key="2">
    <source>
        <dbReference type="Proteomes" id="UP000007151"/>
    </source>
</evidence>
<evidence type="ECO:0000313" key="1">
    <source>
        <dbReference type="EMBL" id="OWR49582.1"/>
    </source>
</evidence>
<organism evidence="1 2">
    <name type="scientific">Danaus plexippus plexippus</name>
    <dbReference type="NCBI Taxonomy" id="278856"/>
    <lineage>
        <taxon>Eukaryota</taxon>
        <taxon>Metazoa</taxon>
        <taxon>Ecdysozoa</taxon>
        <taxon>Arthropoda</taxon>
        <taxon>Hexapoda</taxon>
        <taxon>Insecta</taxon>
        <taxon>Pterygota</taxon>
        <taxon>Neoptera</taxon>
        <taxon>Endopterygota</taxon>
        <taxon>Lepidoptera</taxon>
        <taxon>Glossata</taxon>
        <taxon>Ditrysia</taxon>
        <taxon>Papilionoidea</taxon>
        <taxon>Nymphalidae</taxon>
        <taxon>Danainae</taxon>
        <taxon>Danaini</taxon>
        <taxon>Danaina</taxon>
        <taxon>Danaus</taxon>
        <taxon>Danaus</taxon>
    </lineage>
</organism>
<sequence>MVGAMVEVAKKAMEATEIVETVEVLVKMIDAKKNAMYPTGHMKGTVTNSGVATEKISKFVQSTAQEDGLKLFLPWDKVEEIVILSKDNELNISDD</sequence>
<name>A0A212F760_DANPL</name>
<dbReference type="Proteomes" id="UP000007151">
    <property type="component" value="Unassembled WGS sequence"/>
</dbReference>
<protein>
    <submittedName>
        <fullName evidence="1">Uncharacterized protein</fullName>
    </submittedName>
</protein>
<reference evidence="1 2" key="1">
    <citation type="journal article" date="2011" name="Cell">
        <title>The monarch butterfly genome yields insights into long-distance migration.</title>
        <authorList>
            <person name="Zhan S."/>
            <person name="Merlin C."/>
            <person name="Boore J.L."/>
            <person name="Reppert S.M."/>
        </authorList>
    </citation>
    <scope>NUCLEOTIDE SEQUENCE [LARGE SCALE GENOMIC DNA]</scope>
    <source>
        <strain evidence="1">F-2</strain>
    </source>
</reference>
<keyword evidence="2" id="KW-1185">Reference proteome</keyword>
<gene>
    <name evidence="1" type="ORF">KGM_201724</name>
</gene>
<proteinExistence type="predicted"/>
<dbReference type="KEGG" id="dpl:KGM_201724"/>